<dbReference type="EMBL" id="CP010586">
    <property type="protein sequence ID" value="AKP76786.1"/>
    <property type="molecule type" value="Genomic_DNA"/>
</dbReference>
<reference evidence="1" key="1">
    <citation type="submission" date="2015-01" db="EMBL/GenBank/DDBJ databases">
        <title>Genome sequence of bacillus megaterium Q3.</title>
        <authorList>
            <person name="Wang Y."/>
            <person name="Luo K."/>
            <person name="Bai L."/>
            <person name="Luo F."/>
        </authorList>
    </citation>
    <scope>NUCLEOTIDE SEQUENCE [LARGE SCALE GENOMIC DNA]</scope>
    <source>
        <strain evidence="1">Q3</strain>
    </source>
</reference>
<sequence>MKYFEQAKEIWTKYVPKNGQSDIVEGELIRAIEKLRWEAQSNGNGNWDEGFEMLGLYILEILNDNDVFEPDILLEIQSDVNILLTSEYEPYLEDDLYDRLADHVIEWHFAKKGPIKRAINQNLYR</sequence>
<protein>
    <submittedName>
        <fullName evidence="1">Uncharacterized protein</fullName>
    </submittedName>
</protein>
<gene>
    <name evidence="1" type="ORF">AS52_01821</name>
</gene>
<dbReference type="RefSeq" id="WP_033578666.1">
    <property type="nucleotide sequence ID" value="NZ_CP010586.1"/>
</dbReference>
<dbReference type="AlphaFoldDB" id="A0A806TYQ7"/>
<dbReference type="Proteomes" id="UP000036410">
    <property type="component" value="Chromosome"/>
</dbReference>
<accession>A0A806TYQ7</accession>
<dbReference type="GeneID" id="48012387"/>
<proteinExistence type="predicted"/>
<organism evidence="1">
    <name type="scientific">Priestia megaterium Q3</name>
    <dbReference type="NCBI Taxonomy" id="1452722"/>
    <lineage>
        <taxon>Bacteria</taxon>
        <taxon>Bacillati</taxon>
        <taxon>Bacillota</taxon>
        <taxon>Bacilli</taxon>
        <taxon>Bacillales</taxon>
        <taxon>Bacillaceae</taxon>
        <taxon>Priestia</taxon>
    </lineage>
</organism>
<evidence type="ECO:0000313" key="1">
    <source>
        <dbReference type="EMBL" id="AKP76786.1"/>
    </source>
</evidence>
<name>A0A806TYQ7_PRIMG</name>